<accession>A0ABR4B729</accession>
<evidence type="ECO:0000256" key="1">
    <source>
        <dbReference type="SAM" id="MobiDB-lite"/>
    </source>
</evidence>
<proteinExistence type="predicted"/>
<organism evidence="2 3">
    <name type="scientific">Lepraria finkii</name>
    <dbReference type="NCBI Taxonomy" id="1340010"/>
    <lineage>
        <taxon>Eukaryota</taxon>
        <taxon>Fungi</taxon>
        <taxon>Dikarya</taxon>
        <taxon>Ascomycota</taxon>
        <taxon>Pezizomycotina</taxon>
        <taxon>Lecanoromycetes</taxon>
        <taxon>OSLEUM clade</taxon>
        <taxon>Lecanoromycetidae</taxon>
        <taxon>Lecanorales</taxon>
        <taxon>Lecanorineae</taxon>
        <taxon>Stereocaulaceae</taxon>
        <taxon>Lepraria</taxon>
    </lineage>
</organism>
<gene>
    <name evidence="2" type="ORF">ABVK25_006228</name>
</gene>
<reference evidence="2 3" key="1">
    <citation type="submission" date="2024-09" db="EMBL/GenBank/DDBJ databases">
        <title>Rethinking Asexuality: The Enigmatic Case of Functional Sexual Genes in Lepraria (Stereocaulaceae).</title>
        <authorList>
            <person name="Doellman M."/>
            <person name="Sun Y."/>
            <person name="Barcenas-Pena A."/>
            <person name="Lumbsch H.T."/>
            <person name="Grewe F."/>
        </authorList>
    </citation>
    <scope>NUCLEOTIDE SEQUENCE [LARGE SCALE GENOMIC DNA]</scope>
    <source>
        <strain evidence="2 3">Grewe 0041</strain>
    </source>
</reference>
<comment type="caution">
    <text evidence="2">The sequence shown here is derived from an EMBL/GenBank/DDBJ whole genome shotgun (WGS) entry which is preliminary data.</text>
</comment>
<name>A0ABR4B729_9LECA</name>
<feature type="region of interest" description="Disordered" evidence="1">
    <location>
        <begin position="1"/>
        <end position="29"/>
    </location>
</feature>
<keyword evidence="3" id="KW-1185">Reference proteome</keyword>
<evidence type="ECO:0000313" key="2">
    <source>
        <dbReference type="EMBL" id="KAL2053575.1"/>
    </source>
</evidence>
<dbReference type="EMBL" id="JBHFEH010000020">
    <property type="protein sequence ID" value="KAL2053575.1"/>
    <property type="molecule type" value="Genomic_DNA"/>
</dbReference>
<feature type="compositionally biased region" description="Basic residues" evidence="1">
    <location>
        <begin position="1"/>
        <end position="12"/>
    </location>
</feature>
<sequence length="227" mass="25454">MRNRVARDRHRSAGNTLSKACHRRRLTSTPPAPLAKRYVLHKLSRSITGFIDSAVHLGIDARAKVRVLYRRTTSCAVLSTDGYAKTVPGEYNAAYPYDNTTGFFYGPNYLVGKDYTKSFSNYTYDGRYNFWYDLSSYFSLQDFTPIPALHGGDGDVDMVILMTAPTYLGPIDDPWFSAHTPVELNGGTVVHGGQQSISSWMNQSTPVLQLKFALPIWMYGLDWTSPS</sequence>
<evidence type="ECO:0000313" key="3">
    <source>
        <dbReference type="Proteomes" id="UP001590951"/>
    </source>
</evidence>
<dbReference type="Proteomes" id="UP001590951">
    <property type="component" value="Unassembled WGS sequence"/>
</dbReference>
<protein>
    <submittedName>
        <fullName evidence="2">Uncharacterized protein</fullName>
    </submittedName>
</protein>